<feature type="transmembrane region" description="Helical" evidence="1">
    <location>
        <begin position="72"/>
        <end position="90"/>
    </location>
</feature>
<dbReference type="AlphaFoldDB" id="A0A1U7M976"/>
<comment type="caution">
    <text evidence="2">The sequence shown here is derived from an EMBL/GenBank/DDBJ whole genome shotgun (WGS) entry which is preliminary data.</text>
</comment>
<keyword evidence="3" id="KW-1185">Reference proteome</keyword>
<dbReference type="Proteomes" id="UP000186112">
    <property type="component" value="Unassembled WGS sequence"/>
</dbReference>
<feature type="transmembrane region" description="Helical" evidence="1">
    <location>
        <begin position="102"/>
        <end position="119"/>
    </location>
</feature>
<proteinExistence type="predicted"/>
<keyword evidence="1" id="KW-0812">Transmembrane</keyword>
<accession>A0A1U7M976</accession>
<keyword evidence="1" id="KW-0472">Membrane</keyword>
<sequence length="124" mass="14280">MKKLEKVIKIPIVLFVLGVLFLSIVMWKDIEIGGKFINMFMIIFFISICLVLGIGLILSIKSILKYIKNNPLGFLKSFIIRFIILISIDFGIDYIKGKEIDLVYGVVYSILLTIGSFYMEDRYL</sequence>
<dbReference type="EMBL" id="LTDM01000002">
    <property type="protein sequence ID" value="OLS03831.1"/>
    <property type="molecule type" value="Genomic_DNA"/>
</dbReference>
<evidence type="ECO:0000313" key="2">
    <source>
        <dbReference type="EMBL" id="OLS03831.1"/>
    </source>
</evidence>
<evidence type="ECO:0000313" key="3">
    <source>
        <dbReference type="Proteomes" id="UP000186112"/>
    </source>
</evidence>
<name>A0A1U7M976_TISCR</name>
<dbReference type="RefSeq" id="WP_075724128.1">
    <property type="nucleotide sequence ID" value="NZ_LTDM01000002.1"/>
</dbReference>
<evidence type="ECO:0000256" key="1">
    <source>
        <dbReference type="SAM" id="Phobius"/>
    </source>
</evidence>
<protein>
    <submittedName>
        <fullName evidence="2">Uncharacterized protein</fullName>
    </submittedName>
</protein>
<gene>
    <name evidence="2" type="ORF">TICRE_01550</name>
</gene>
<keyword evidence="1" id="KW-1133">Transmembrane helix</keyword>
<feature type="transmembrane region" description="Helical" evidence="1">
    <location>
        <begin position="7"/>
        <end position="27"/>
    </location>
</feature>
<feature type="transmembrane region" description="Helical" evidence="1">
    <location>
        <begin position="39"/>
        <end position="60"/>
    </location>
</feature>
<organism evidence="2 3">
    <name type="scientific">Tissierella creatinophila DSM 6911</name>
    <dbReference type="NCBI Taxonomy" id="1123403"/>
    <lineage>
        <taxon>Bacteria</taxon>
        <taxon>Bacillati</taxon>
        <taxon>Bacillota</taxon>
        <taxon>Tissierellia</taxon>
        <taxon>Tissierellales</taxon>
        <taxon>Tissierellaceae</taxon>
        <taxon>Tissierella</taxon>
    </lineage>
</organism>
<reference evidence="2 3" key="1">
    <citation type="submission" date="2016-02" db="EMBL/GenBank/DDBJ databases">
        <title>Genome sequence of Tissierella creatinophila DSM 6911.</title>
        <authorList>
            <person name="Poehlein A."/>
            <person name="Daniel R."/>
        </authorList>
    </citation>
    <scope>NUCLEOTIDE SEQUENCE [LARGE SCALE GENOMIC DNA]</scope>
    <source>
        <strain evidence="2 3">DSM 6911</strain>
    </source>
</reference>